<dbReference type="AlphaFoldDB" id="A0A0P8Y8K1"/>
<evidence type="ECO:0000256" key="1">
    <source>
        <dbReference type="ARBA" id="ARBA00009776"/>
    </source>
</evidence>
<dbReference type="GO" id="GO:0005524">
    <property type="term" value="F:ATP binding"/>
    <property type="evidence" value="ECO:0007669"/>
    <property type="project" value="UniProtKB-KW"/>
</dbReference>
<evidence type="ECO:0000313" key="7">
    <source>
        <dbReference type="Proteomes" id="UP000050326"/>
    </source>
</evidence>
<accession>A0A0P8Y8K1</accession>
<dbReference type="InterPro" id="IPR027417">
    <property type="entry name" value="P-loop_NTPase"/>
</dbReference>
<feature type="domain" description="Thymidylate kinase-like" evidence="5">
    <location>
        <begin position="8"/>
        <end position="181"/>
    </location>
</feature>
<dbReference type="InterPro" id="IPR039430">
    <property type="entry name" value="Thymidylate_kin-like_dom"/>
</dbReference>
<comment type="similarity">
    <text evidence="1">Belongs to the thymidylate kinase family.</text>
</comment>
<dbReference type="OrthoDB" id="9774907at2"/>
<sequence length="223" mass="25966">MEGKLIIIEGSDSSGKATQAAKLFERLRNEGHVIKKVEFPNYNSPSSTLVKMYLGGSFGKNPADVDPYIASSFYAVDRYASYKTEWERFYKGGGIIISDRYTTSNMLHQAAKLKRDEKDKYLNWLWDYEFNMYKLPIPNCVIFLNMPPEFSQKLMEERANKITGKKEKDIHESHKGYLADSYNNALYVSEKYSWEKVDCVRDNNIRTIDEIHDDVYSIVKKYI</sequence>
<protein>
    <recommendedName>
        <fullName evidence="2">Thymidylate kinase</fullName>
    </recommendedName>
</protein>
<evidence type="ECO:0000313" key="6">
    <source>
        <dbReference type="EMBL" id="KPU43060.1"/>
    </source>
</evidence>
<organism evidence="6 7">
    <name type="scientific">Oxobacter pfennigii</name>
    <dbReference type="NCBI Taxonomy" id="36849"/>
    <lineage>
        <taxon>Bacteria</taxon>
        <taxon>Bacillati</taxon>
        <taxon>Bacillota</taxon>
        <taxon>Clostridia</taxon>
        <taxon>Eubacteriales</taxon>
        <taxon>Clostridiaceae</taxon>
        <taxon>Oxobacter</taxon>
    </lineage>
</organism>
<evidence type="ECO:0000256" key="2">
    <source>
        <dbReference type="ARBA" id="ARBA00017144"/>
    </source>
</evidence>
<keyword evidence="6" id="KW-0808">Transferase</keyword>
<dbReference type="PANTHER" id="PTHR10344:SF4">
    <property type="entry name" value="UMP-CMP KINASE 2, MITOCHONDRIAL"/>
    <property type="match status" value="1"/>
</dbReference>
<dbReference type="GO" id="GO:0005829">
    <property type="term" value="C:cytosol"/>
    <property type="evidence" value="ECO:0007669"/>
    <property type="project" value="TreeGrafter"/>
</dbReference>
<keyword evidence="7" id="KW-1185">Reference proteome</keyword>
<dbReference type="PATRIC" id="fig|36849.3.peg.3505"/>
<dbReference type="Proteomes" id="UP000050326">
    <property type="component" value="Unassembled WGS sequence"/>
</dbReference>
<gene>
    <name evidence="6" type="primary">tmk</name>
    <name evidence="6" type="ORF">OXPF_33100</name>
</gene>
<dbReference type="FunFam" id="3.40.50.300:FF:002288">
    <property type="entry name" value="Probable thymidylate kinase"/>
    <property type="match status" value="1"/>
</dbReference>
<dbReference type="EMBL" id="LKET01000043">
    <property type="protein sequence ID" value="KPU43060.1"/>
    <property type="molecule type" value="Genomic_DNA"/>
</dbReference>
<name>A0A0P8Y8K1_9CLOT</name>
<evidence type="ECO:0000259" key="5">
    <source>
        <dbReference type="Pfam" id="PF02223"/>
    </source>
</evidence>
<dbReference type="GO" id="GO:0006227">
    <property type="term" value="P:dUDP biosynthetic process"/>
    <property type="evidence" value="ECO:0007669"/>
    <property type="project" value="TreeGrafter"/>
</dbReference>
<dbReference type="GO" id="GO:0006235">
    <property type="term" value="P:dTTP biosynthetic process"/>
    <property type="evidence" value="ECO:0007669"/>
    <property type="project" value="TreeGrafter"/>
</dbReference>
<dbReference type="RefSeq" id="WP_054876307.1">
    <property type="nucleotide sequence ID" value="NZ_LKET01000043.1"/>
</dbReference>
<evidence type="ECO:0000256" key="3">
    <source>
        <dbReference type="ARBA" id="ARBA00022741"/>
    </source>
</evidence>
<dbReference type="PANTHER" id="PTHR10344">
    <property type="entry name" value="THYMIDYLATE KINASE"/>
    <property type="match status" value="1"/>
</dbReference>
<proteinExistence type="inferred from homology"/>
<keyword evidence="3" id="KW-0547">Nucleotide-binding</keyword>
<dbReference type="Pfam" id="PF02223">
    <property type="entry name" value="Thymidylate_kin"/>
    <property type="match status" value="1"/>
</dbReference>
<keyword evidence="6" id="KW-0418">Kinase</keyword>
<comment type="caution">
    <text evidence="6">The sequence shown here is derived from an EMBL/GenBank/DDBJ whole genome shotgun (WGS) entry which is preliminary data.</text>
</comment>
<keyword evidence="4" id="KW-0067">ATP-binding</keyword>
<dbReference type="Gene3D" id="3.40.50.300">
    <property type="entry name" value="P-loop containing nucleotide triphosphate hydrolases"/>
    <property type="match status" value="1"/>
</dbReference>
<evidence type="ECO:0000256" key="4">
    <source>
        <dbReference type="ARBA" id="ARBA00022840"/>
    </source>
</evidence>
<dbReference type="GO" id="GO:0006233">
    <property type="term" value="P:dTDP biosynthetic process"/>
    <property type="evidence" value="ECO:0007669"/>
    <property type="project" value="TreeGrafter"/>
</dbReference>
<dbReference type="SUPFAM" id="SSF52540">
    <property type="entry name" value="P-loop containing nucleoside triphosphate hydrolases"/>
    <property type="match status" value="1"/>
</dbReference>
<reference evidence="6 7" key="1">
    <citation type="submission" date="2015-09" db="EMBL/GenBank/DDBJ databases">
        <title>Genome sequence of Oxobacter pfennigii DSM 3222.</title>
        <authorList>
            <person name="Poehlein A."/>
            <person name="Bengelsdorf F.R."/>
            <person name="Schiel-Bengelsdorf B."/>
            <person name="Duerre P."/>
            <person name="Daniel R."/>
        </authorList>
    </citation>
    <scope>NUCLEOTIDE SEQUENCE [LARGE SCALE GENOMIC DNA]</scope>
    <source>
        <strain evidence="6 7">DSM 3222</strain>
    </source>
</reference>
<dbReference type="GO" id="GO:0004798">
    <property type="term" value="F:dTMP kinase activity"/>
    <property type="evidence" value="ECO:0007669"/>
    <property type="project" value="TreeGrafter"/>
</dbReference>
<dbReference type="STRING" id="36849.OXPF_33100"/>